<evidence type="ECO:0000313" key="2">
    <source>
        <dbReference type="EMBL" id="MBC8581170.1"/>
    </source>
</evidence>
<evidence type="ECO:0000256" key="1">
    <source>
        <dbReference type="SAM" id="MobiDB-lite"/>
    </source>
</evidence>
<feature type="region of interest" description="Disordered" evidence="1">
    <location>
        <begin position="89"/>
        <end position="111"/>
    </location>
</feature>
<dbReference type="Proteomes" id="UP000655830">
    <property type="component" value="Unassembled WGS sequence"/>
</dbReference>
<dbReference type="AlphaFoldDB" id="A0A926ELB6"/>
<organism evidence="2 3">
    <name type="scientific">Zhenhengia yiwuensis</name>
    <dbReference type="NCBI Taxonomy" id="2763666"/>
    <lineage>
        <taxon>Bacteria</taxon>
        <taxon>Bacillati</taxon>
        <taxon>Bacillota</taxon>
        <taxon>Clostridia</taxon>
        <taxon>Lachnospirales</taxon>
        <taxon>Lachnospiraceae</taxon>
        <taxon>Zhenhengia</taxon>
    </lineage>
</organism>
<keyword evidence="3" id="KW-1185">Reference proteome</keyword>
<evidence type="ECO:0000313" key="3">
    <source>
        <dbReference type="Proteomes" id="UP000655830"/>
    </source>
</evidence>
<dbReference type="EMBL" id="JACRSY010000039">
    <property type="protein sequence ID" value="MBC8581170.1"/>
    <property type="molecule type" value="Genomic_DNA"/>
</dbReference>
<accession>A0A926ELB6</accession>
<gene>
    <name evidence="2" type="ORF">H8718_16755</name>
</gene>
<proteinExistence type="predicted"/>
<comment type="caution">
    <text evidence="2">The sequence shown here is derived from an EMBL/GenBank/DDBJ whole genome shotgun (WGS) entry which is preliminary data.</text>
</comment>
<sequence>MNSWNAPASRITANQIDMIMDKVNFISEMIQTGLLGFDAIEQELRLLAGQPNPPQPAQLISIATRIDATQRQTFASLQKLRELTREVDRATDKLQGGGGNDWNIPPQRNGW</sequence>
<reference evidence="2" key="1">
    <citation type="submission" date="2020-08" db="EMBL/GenBank/DDBJ databases">
        <title>Genome public.</title>
        <authorList>
            <person name="Liu C."/>
            <person name="Sun Q."/>
        </authorList>
    </citation>
    <scope>NUCLEOTIDE SEQUENCE</scope>
    <source>
        <strain evidence="2">NSJ-12</strain>
    </source>
</reference>
<protein>
    <submittedName>
        <fullName evidence="2">Uncharacterized protein</fullName>
    </submittedName>
</protein>
<name>A0A926ELB6_9FIRM</name>